<protein>
    <submittedName>
        <fullName evidence="3">Uncharacterized protein</fullName>
    </submittedName>
</protein>
<dbReference type="OrthoDB" id="6756152at2"/>
<proteinExistence type="predicted"/>
<organism evidence="3 4">
    <name type="scientific">Pseudomonas fluorescens</name>
    <dbReference type="NCBI Taxonomy" id="294"/>
    <lineage>
        <taxon>Bacteria</taxon>
        <taxon>Pseudomonadati</taxon>
        <taxon>Pseudomonadota</taxon>
        <taxon>Gammaproteobacteria</taxon>
        <taxon>Pseudomonadales</taxon>
        <taxon>Pseudomonadaceae</taxon>
        <taxon>Pseudomonas</taxon>
    </lineage>
</organism>
<name>A0A5E6VKR5_PSEFL</name>
<reference evidence="3 4" key="1">
    <citation type="submission" date="2019-09" db="EMBL/GenBank/DDBJ databases">
        <authorList>
            <person name="Chandra G."/>
            <person name="Truman W A."/>
        </authorList>
    </citation>
    <scope>NUCLEOTIDE SEQUENCE [LARGE SCALE GENOMIC DNA]</scope>
    <source>
        <strain evidence="3">PS659</strain>
    </source>
</reference>
<evidence type="ECO:0000256" key="2">
    <source>
        <dbReference type="SAM" id="MobiDB-lite"/>
    </source>
</evidence>
<keyword evidence="1" id="KW-0175">Coiled coil</keyword>
<feature type="region of interest" description="Disordered" evidence="2">
    <location>
        <begin position="1"/>
        <end position="20"/>
    </location>
</feature>
<evidence type="ECO:0000256" key="1">
    <source>
        <dbReference type="SAM" id="Coils"/>
    </source>
</evidence>
<feature type="coiled-coil region" evidence="1">
    <location>
        <begin position="21"/>
        <end position="78"/>
    </location>
</feature>
<dbReference type="Proteomes" id="UP000326729">
    <property type="component" value="Unassembled WGS sequence"/>
</dbReference>
<gene>
    <name evidence="3" type="ORF">PS659_03957</name>
</gene>
<dbReference type="EMBL" id="CABVGY010000023">
    <property type="protein sequence ID" value="VVN12806.1"/>
    <property type="molecule type" value="Genomic_DNA"/>
</dbReference>
<evidence type="ECO:0000313" key="4">
    <source>
        <dbReference type="Proteomes" id="UP000326729"/>
    </source>
</evidence>
<evidence type="ECO:0000313" key="3">
    <source>
        <dbReference type="EMBL" id="VVN12806.1"/>
    </source>
</evidence>
<dbReference type="RefSeq" id="WP_150717604.1">
    <property type="nucleotide sequence ID" value="NZ_CABVGY010000023.1"/>
</dbReference>
<accession>A0A5E6VKR5</accession>
<sequence>MQTTPLTGSSTDTSNSAPTTAQIRQNQLEDYELLLSSLRAEVGSISRFAQTLLAPRTHSALDQENEAAQSALQDLMKDSEYQALCKSKNVSPHHLIVTAKDGTYVYETSNSDDENNLDLALTGSEKWPELKARIEKAARLLGGQIRYDRLVSLPRMATFYGLAPWDPTNTTEHQAAINALEEKISSYRLKLEDDFNIVDLKRPPSEKDRKVFKTLQAASSDPSSVTMQKVQEQIIGAETIETIRTFLPEAGISPFTHLANDIVMSASVEQIRATPAVFLEKILQTPEAGKLATRLLSTLDWYGGTPGEETSPHIRIKVVANALQTWFMAPNRNPEEIAGFDWQARSHWGKSYQTIRSEFETHLLTSKRAASEKEAIVMARLYLCQFPVEFQVADIPPGLPYRSSLVWVNFLNGVNLINATDPEALCRMTFRQLVNLALDRVEGATDEQLKEISLARLLPTMDWAVTQGIILPKRREDYTEPEIELALSELDKHTKALGSAITEINETPPNRLSMAKTVAQKFFGNRFVAENRKMARKERESIRWNSVPTLPGREYDHYWLIDILASNEFAEQTRWYYTQTDGAVSQYYFSIDSDRRVTSPFYWKAPGIPAVYGTLPEVKSMFYLRFQDYLERQTTAYKTLIRSQLASLPFDDRQAIEWGELKIHSLRKQTSGIEAQHETPEIVLPLRARNGLILQTTYASETRTYELLPRAGVIRRIENPDAEQFGGSKKTEKWRMPKGTVSVSVVRNQTLPFDWDAHSTGSAPKAGAACEAIIEQLGDTFTAPSNNVQAPLTLSSPRCLEISHFIASRLPFLDPKQLSKECAGQTAFEREKAWKDKVLEVIKIFVPFWKSIEDLASGEKTRLINGVFGVFIDLLSFAQPIGKFASGSTKLISNAGQLTLRARLPAFTSLTREFLVLSLLALNPLDGIGSLLKLLGSKGLKIGRSGIFRTKELAGSAGRYNFSRSLPQVNGAGSWKPLVNGDQLASLRGVDDVPVRNLSPSGKARHYLVDPLSSRPYGPLLSSPSSEFSLGRSHYNSLEKTKDNVIVELADKSRVREVLEVDGRTTLFIDDQPYRLNDDVLRRADLIDLKDSYKAAPCRIRRMPGAALCKTSYVLRDPAPTPDIGNFDTAKGWAPWFGDVTYIPATNRAAMQVSAIRPHLTLQGTMEFQKGIYGRVMVSVRVPGEELVDNFHVGSIIVEAADSSKHYVFTRLNAGDFYFAERAPGHSVHDILMLKKADTLPDELKNELLVVYTGSLNANNMVRIHGHVAVERALKAMDEIAIPIGGHANPPETLKWLKVDTSPGEAVLFDHSTRMIIRSSSDGAATWSPSKTAPDSARETTAEIFNNLFDKKVITVESSTQAGAKALKIDDTMMQLQRLISKKTGRALRRPRNIAFAQIKTKAGVQEVYVSVSGSQGDTGFLPLFSRNRHTNQVKVGSTTYFNIDHQVRFPKTALEVSPQGKLQAIPHTIDNIETYTPALTSRPTSLDTESKLISVIRGKYPDPKDLDSITIATTLAPCDSCSVVMKQFGHDGNANALDVIWK</sequence>